<feature type="transmembrane region" description="Helical" evidence="2">
    <location>
        <begin position="37"/>
        <end position="58"/>
    </location>
</feature>
<feature type="region of interest" description="Disordered" evidence="1">
    <location>
        <begin position="60"/>
        <end position="108"/>
    </location>
</feature>
<name>A0ABU4FM28_9ACTN</name>
<dbReference type="SUPFAM" id="SSF47090">
    <property type="entry name" value="PGBD-like"/>
    <property type="match status" value="1"/>
</dbReference>
<dbReference type="InterPro" id="IPR036366">
    <property type="entry name" value="PGBDSf"/>
</dbReference>
<dbReference type="EMBL" id="JAWMAJ010000125">
    <property type="protein sequence ID" value="MDV7220325.1"/>
    <property type="molecule type" value="Genomic_DNA"/>
</dbReference>
<sequence length="385" mass="39438">MAEPALAHEEETSEGEHGDSTAVTPRAVRRPRRTRRLLVALAVLAAVAGAAAAGLGLGDRASDAGAKSQLPPATATVTRQTLKDSRTEDGSLGYGTSTSAVGRVPGTVTHLPETGERISRGAALYRVDDDPVVLMYGAVPAYRALRTGEEGADVKELERNLKALGYGGFTVDDSFTDATADAVKEWQDDQGLDQTGAVELGRVVFASSAVRVDALGAEEGAAIGPGQKVLSYTATAQAVTVELDTADQRLARQDSKVTVELPDGTVVDGRVSDVSTEIIPGSGPDEDPTTKVKVLVALDGTKAQRAAASYVLASVHVSFTAGEREDVLTVPVAALVALSDGGFGVQVVRGTGSAYVPVGTGLFANGRVEISGTGISAGTKVGMPA</sequence>
<dbReference type="Proteomes" id="UP001187346">
    <property type="component" value="Unassembled WGS sequence"/>
</dbReference>
<feature type="domain" description="Peptidoglycan binding-like" evidence="3">
    <location>
        <begin position="151"/>
        <end position="198"/>
    </location>
</feature>
<evidence type="ECO:0000256" key="2">
    <source>
        <dbReference type="SAM" id="Phobius"/>
    </source>
</evidence>
<dbReference type="PANTHER" id="PTHR30469">
    <property type="entry name" value="MULTIDRUG RESISTANCE PROTEIN MDTA"/>
    <property type="match status" value="1"/>
</dbReference>
<keyword evidence="2" id="KW-1133">Transmembrane helix</keyword>
<dbReference type="InterPro" id="IPR036365">
    <property type="entry name" value="PGBD-like_sf"/>
</dbReference>
<gene>
    <name evidence="4" type="ORF">R5A26_30720</name>
</gene>
<feature type="region of interest" description="Disordered" evidence="1">
    <location>
        <begin position="1"/>
        <end position="29"/>
    </location>
</feature>
<dbReference type="InterPro" id="IPR002477">
    <property type="entry name" value="Peptidoglycan-bd-like"/>
</dbReference>
<proteinExistence type="predicted"/>
<protein>
    <submittedName>
        <fullName evidence="4">Peptidoglycan-binding protein</fullName>
    </submittedName>
</protein>
<organism evidence="4 5">
    <name type="scientific">Streptomyces prunicolor</name>
    <dbReference type="NCBI Taxonomy" id="67348"/>
    <lineage>
        <taxon>Bacteria</taxon>
        <taxon>Bacillati</taxon>
        <taxon>Actinomycetota</taxon>
        <taxon>Actinomycetes</taxon>
        <taxon>Kitasatosporales</taxon>
        <taxon>Streptomycetaceae</taxon>
        <taxon>Streptomyces</taxon>
    </lineage>
</organism>
<accession>A0ABU4FM28</accession>
<evidence type="ECO:0000313" key="5">
    <source>
        <dbReference type="Proteomes" id="UP001187346"/>
    </source>
</evidence>
<keyword evidence="2" id="KW-0472">Membrane</keyword>
<dbReference type="Gene3D" id="2.40.420.20">
    <property type="match status" value="1"/>
</dbReference>
<comment type="caution">
    <text evidence="4">The sequence shown here is derived from an EMBL/GenBank/DDBJ whole genome shotgun (WGS) entry which is preliminary data.</text>
</comment>
<dbReference type="Gene3D" id="1.10.101.10">
    <property type="entry name" value="PGBD-like superfamily/PGBD"/>
    <property type="match status" value="1"/>
</dbReference>
<evidence type="ECO:0000313" key="4">
    <source>
        <dbReference type="EMBL" id="MDV7220325.1"/>
    </source>
</evidence>
<dbReference type="PANTHER" id="PTHR30469:SF38">
    <property type="entry name" value="HLYD FAMILY SECRETION PROTEIN"/>
    <property type="match status" value="1"/>
</dbReference>
<dbReference type="RefSeq" id="WP_317773943.1">
    <property type="nucleotide sequence ID" value="NZ_JAWMAJ010000125.1"/>
</dbReference>
<keyword evidence="2" id="KW-0812">Transmembrane</keyword>
<dbReference type="Pfam" id="PF01471">
    <property type="entry name" value="PG_binding_1"/>
    <property type="match status" value="1"/>
</dbReference>
<keyword evidence="5" id="KW-1185">Reference proteome</keyword>
<reference evidence="4 5" key="1">
    <citation type="submission" date="2023-10" db="EMBL/GenBank/DDBJ databases">
        <title>Characterization of rhizosphere-enriched actinobacteria from wheat plants lab-grown on chernevaya soil.</title>
        <authorList>
            <person name="Tikhonova E.N."/>
            <person name="Konopkin A."/>
            <person name="Kravchenko I.K."/>
        </authorList>
    </citation>
    <scope>NUCLEOTIDE SEQUENCE [LARGE SCALE GENOMIC DNA]</scope>
    <source>
        <strain evidence="4 5">RR29</strain>
    </source>
</reference>
<evidence type="ECO:0000259" key="3">
    <source>
        <dbReference type="Pfam" id="PF01471"/>
    </source>
</evidence>
<evidence type="ECO:0000256" key="1">
    <source>
        <dbReference type="SAM" id="MobiDB-lite"/>
    </source>
</evidence>
<feature type="compositionally biased region" description="Basic and acidic residues" evidence="1">
    <location>
        <begin position="1"/>
        <end position="19"/>
    </location>
</feature>